<evidence type="ECO:0000313" key="2">
    <source>
        <dbReference type="Proteomes" id="UP000244855"/>
    </source>
</evidence>
<sequence length="562" mass="64812">MYTRTSKWVDMDINPARQMQAKTSTVACRYEYLRVLTKKKKGSERLEAEAEGRRVALRRIQCPDSSMATYPTYTPPHSPAYLLQRTIHTYIHTYPITRVLILAHLRDADHDPYRECLGDEHPALVNHAQTSLSHATDGSLRQAIRSLQTLYEQERSTTDWSPEYDKPPSCHVLRQNDDSTLDTSILKRIAEGRGPRDAKYEDLIAPLRLTKRSDLCTGQLLYNEETYDDLLRVLLDWNRKVAPIHDLSKERQDLATALKARNALIDKAAEHNTLRLLNQPFPQLREALCAFRPEITRFENQNISDLMVLMVANMRIARPDIDDDIKHAIFETLFKESIVRMLFERSFRGQKAESRMQQKSAKDKEDWDKVYLLKEREREVERQSKAQRASQIIDRVKSARGNLYNKNLLALLELAMMQTAQMEAAAVVHSGPSILFALEQGSRTIHDEELWSAEGKCRRSAEDMDRMLGLIRDCIHRTKRFAALDVADAAERAHIREDRMEKPGTASMMMKVVEDTNTIRGISGNVLKRMRQIEMQLGVVLGEATERYRLLLACDNHARRTE</sequence>
<gene>
    <name evidence="1" type="ORF">DM02DRAFT_627880</name>
</gene>
<keyword evidence="2" id="KW-1185">Reference proteome</keyword>
<dbReference type="Proteomes" id="UP000244855">
    <property type="component" value="Unassembled WGS sequence"/>
</dbReference>
<accession>A0A2V1DTJ7</accession>
<organism evidence="1 2">
    <name type="scientific">Periconia macrospinosa</name>
    <dbReference type="NCBI Taxonomy" id="97972"/>
    <lineage>
        <taxon>Eukaryota</taxon>
        <taxon>Fungi</taxon>
        <taxon>Dikarya</taxon>
        <taxon>Ascomycota</taxon>
        <taxon>Pezizomycotina</taxon>
        <taxon>Dothideomycetes</taxon>
        <taxon>Pleosporomycetidae</taxon>
        <taxon>Pleosporales</taxon>
        <taxon>Massarineae</taxon>
        <taxon>Periconiaceae</taxon>
        <taxon>Periconia</taxon>
    </lineage>
</organism>
<protein>
    <submittedName>
        <fullName evidence="1">Uncharacterized protein</fullName>
    </submittedName>
</protein>
<dbReference type="AlphaFoldDB" id="A0A2V1DTJ7"/>
<dbReference type="EMBL" id="KZ805361">
    <property type="protein sequence ID" value="PVI01232.1"/>
    <property type="molecule type" value="Genomic_DNA"/>
</dbReference>
<dbReference type="OrthoDB" id="3800294at2759"/>
<evidence type="ECO:0000313" key="1">
    <source>
        <dbReference type="EMBL" id="PVI01232.1"/>
    </source>
</evidence>
<proteinExistence type="predicted"/>
<name>A0A2V1DTJ7_9PLEO</name>
<reference evidence="1 2" key="1">
    <citation type="journal article" date="2018" name="Sci. Rep.">
        <title>Comparative genomics provides insights into the lifestyle and reveals functional heterogeneity of dark septate endophytic fungi.</title>
        <authorList>
            <person name="Knapp D.G."/>
            <person name="Nemeth J.B."/>
            <person name="Barry K."/>
            <person name="Hainaut M."/>
            <person name="Henrissat B."/>
            <person name="Johnson J."/>
            <person name="Kuo A."/>
            <person name="Lim J.H.P."/>
            <person name="Lipzen A."/>
            <person name="Nolan M."/>
            <person name="Ohm R.A."/>
            <person name="Tamas L."/>
            <person name="Grigoriev I.V."/>
            <person name="Spatafora J.W."/>
            <person name="Nagy L.G."/>
            <person name="Kovacs G.M."/>
        </authorList>
    </citation>
    <scope>NUCLEOTIDE SEQUENCE [LARGE SCALE GENOMIC DNA]</scope>
    <source>
        <strain evidence="1 2">DSE2036</strain>
    </source>
</reference>